<keyword evidence="2" id="KW-0560">Oxidoreductase</keyword>
<evidence type="ECO:0000259" key="1">
    <source>
        <dbReference type="Pfam" id="PF03358"/>
    </source>
</evidence>
<dbReference type="SUPFAM" id="SSF52218">
    <property type="entry name" value="Flavoproteins"/>
    <property type="match status" value="1"/>
</dbReference>
<reference evidence="2 3" key="1">
    <citation type="submission" date="2018-06" db="EMBL/GenBank/DDBJ databases">
        <authorList>
            <consortium name="Pathogen Informatics"/>
            <person name="Doyle S."/>
        </authorList>
    </citation>
    <scope>NUCLEOTIDE SEQUENCE [LARGE SCALE GENOMIC DNA]</scope>
    <source>
        <strain evidence="2 3">NCTC4670</strain>
    </source>
</reference>
<dbReference type="EMBL" id="UHFG01000004">
    <property type="protein sequence ID" value="SUN51628.1"/>
    <property type="molecule type" value="Genomic_DNA"/>
</dbReference>
<evidence type="ECO:0000313" key="3">
    <source>
        <dbReference type="Proteomes" id="UP000254797"/>
    </source>
</evidence>
<feature type="domain" description="NADPH-dependent FMN reductase-like" evidence="1">
    <location>
        <begin position="4"/>
        <end position="145"/>
    </location>
</feature>
<dbReference type="InterPro" id="IPR050712">
    <property type="entry name" value="NAD(P)H-dep_reductase"/>
</dbReference>
<dbReference type="RefSeq" id="WP_003049507.1">
    <property type="nucleotide sequence ID" value="NZ_JAIEZU010000006.1"/>
</dbReference>
<proteinExistence type="predicted"/>
<dbReference type="GO" id="GO:0016491">
    <property type="term" value="F:oxidoreductase activity"/>
    <property type="evidence" value="ECO:0007669"/>
    <property type="project" value="UniProtKB-KW"/>
</dbReference>
<dbReference type="GO" id="GO:0010181">
    <property type="term" value="F:FMN binding"/>
    <property type="evidence" value="ECO:0007669"/>
    <property type="project" value="TreeGrafter"/>
</dbReference>
<dbReference type="GO" id="GO:0005829">
    <property type="term" value="C:cytosol"/>
    <property type="evidence" value="ECO:0007669"/>
    <property type="project" value="TreeGrafter"/>
</dbReference>
<protein>
    <submittedName>
        <fullName evidence="2">NADPH-dependent FMN reductase</fullName>
        <ecNumber evidence="2">1.1.1.-</ecNumber>
    </submittedName>
</protein>
<dbReference type="PANTHER" id="PTHR30543:SF21">
    <property type="entry name" value="NAD(P)H-DEPENDENT FMN REDUCTASE LOT6"/>
    <property type="match status" value="1"/>
</dbReference>
<dbReference type="InterPro" id="IPR029039">
    <property type="entry name" value="Flavoprotein-like_sf"/>
</dbReference>
<dbReference type="PANTHER" id="PTHR30543">
    <property type="entry name" value="CHROMATE REDUCTASE"/>
    <property type="match status" value="1"/>
</dbReference>
<gene>
    <name evidence="2" type="ORF">NCTC4670_02111</name>
</gene>
<dbReference type="InterPro" id="IPR005025">
    <property type="entry name" value="FMN_Rdtase-like_dom"/>
</dbReference>
<dbReference type="Proteomes" id="UP000254797">
    <property type="component" value="Unassembled WGS sequence"/>
</dbReference>
<dbReference type="Pfam" id="PF03358">
    <property type="entry name" value="FMN_red"/>
    <property type="match status" value="1"/>
</dbReference>
<organism evidence="2 3">
    <name type="scientific">Streptococcus dysgalactiae subsp. dysgalactiae</name>
    <dbReference type="NCBI Taxonomy" id="99822"/>
    <lineage>
        <taxon>Bacteria</taxon>
        <taxon>Bacillati</taxon>
        <taxon>Bacillota</taxon>
        <taxon>Bacilli</taxon>
        <taxon>Lactobacillales</taxon>
        <taxon>Streptococcaceae</taxon>
        <taxon>Streptococcus</taxon>
    </lineage>
</organism>
<dbReference type="Gene3D" id="3.40.50.360">
    <property type="match status" value="1"/>
</dbReference>
<name>A0A380JYE9_STRDY</name>
<dbReference type="AlphaFoldDB" id="A0A380JYE9"/>
<evidence type="ECO:0000313" key="2">
    <source>
        <dbReference type="EMBL" id="SUN51628.1"/>
    </source>
</evidence>
<sequence>MSKKILFIVGSLRQNSFNKQMAQIAEEMIGDRAEVSYLDYADLPLFNEELEAQGVPAMDRIRKELEAADLVWIFSPVYNWSIPGTVKNLLDWASRSLDPSDHAAASSIQDKFFTVSSLANGESPKAVFKHYRELLPFIRTNVIGEFAGGPINPEAWETGKITLSESLHEKLANQVEEVLQELH</sequence>
<accession>A0A380JYE9</accession>
<dbReference type="EC" id="1.1.1.-" evidence="2"/>